<organism evidence="2 3">
    <name type="scientific">Apostasia shenzhenica</name>
    <dbReference type="NCBI Taxonomy" id="1088818"/>
    <lineage>
        <taxon>Eukaryota</taxon>
        <taxon>Viridiplantae</taxon>
        <taxon>Streptophyta</taxon>
        <taxon>Embryophyta</taxon>
        <taxon>Tracheophyta</taxon>
        <taxon>Spermatophyta</taxon>
        <taxon>Magnoliopsida</taxon>
        <taxon>Liliopsida</taxon>
        <taxon>Asparagales</taxon>
        <taxon>Orchidaceae</taxon>
        <taxon>Apostasioideae</taxon>
        <taxon>Apostasia</taxon>
    </lineage>
</organism>
<dbReference type="SUPFAM" id="SSF50630">
    <property type="entry name" value="Acid proteases"/>
    <property type="match status" value="1"/>
</dbReference>
<dbReference type="PANTHER" id="PTHR47599">
    <property type="entry name" value="CELL-TO-CELL MOVEMENT PROTEIN"/>
    <property type="match status" value="1"/>
</dbReference>
<dbReference type="InterPro" id="IPR051596">
    <property type="entry name" value="Caulimoviridae_Movement"/>
</dbReference>
<dbReference type="InterPro" id="IPR028919">
    <property type="entry name" value="Viral_movement"/>
</dbReference>
<dbReference type="Gene3D" id="2.70.40.10">
    <property type="match status" value="1"/>
</dbReference>
<dbReference type="PROSITE" id="PS00141">
    <property type="entry name" value="ASP_PROTEASE"/>
    <property type="match status" value="1"/>
</dbReference>
<accession>A0A2I0A4U9</accession>
<keyword evidence="3" id="KW-1185">Reference proteome</keyword>
<reference evidence="2 3" key="1">
    <citation type="journal article" date="2017" name="Nature">
        <title>The Apostasia genome and the evolution of orchids.</title>
        <authorList>
            <person name="Zhang G.Q."/>
            <person name="Liu K.W."/>
            <person name="Li Z."/>
            <person name="Lohaus R."/>
            <person name="Hsiao Y.Y."/>
            <person name="Niu S.C."/>
            <person name="Wang J.Y."/>
            <person name="Lin Y.C."/>
            <person name="Xu Q."/>
            <person name="Chen L.J."/>
            <person name="Yoshida K."/>
            <person name="Fujiwara S."/>
            <person name="Wang Z.W."/>
            <person name="Zhang Y.Q."/>
            <person name="Mitsuda N."/>
            <person name="Wang M."/>
            <person name="Liu G.H."/>
            <person name="Pecoraro L."/>
            <person name="Huang H.X."/>
            <person name="Xiao X.J."/>
            <person name="Lin M."/>
            <person name="Wu X.Y."/>
            <person name="Wu W.L."/>
            <person name="Chen Y.Y."/>
            <person name="Chang S.B."/>
            <person name="Sakamoto S."/>
            <person name="Ohme-Takagi M."/>
            <person name="Yagi M."/>
            <person name="Zeng S.J."/>
            <person name="Shen C.Y."/>
            <person name="Yeh C.M."/>
            <person name="Luo Y.B."/>
            <person name="Tsai W.C."/>
            <person name="Van de Peer Y."/>
            <person name="Liu Z.J."/>
        </authorList>
    </citation>
    <scope>NUCLEOTIDE SEQUENCE [LARGE SCALE GENOMIC DNA]</scope>
    <source>
        <strain evidence="3">cv. Shenzhen</strain>
        <tissue evidence="2">Stem</tissue>
    </source>
</reference>
<sequence length="539" mass="63044">MLKEEENEDVTIEQIINTTNHNHNEQFIFDNNLYQKIIKLKNNTKGKDIYKEKFSLQLSKRIMHFIEYFEGSIDSSEEPTTVTNLQIITKNKIKEILKRVKHFDRIKYLHLGCIQITIKANFRAGLDSPITLIISDNRLITTEQSLMGIIQSNLLYQVINFKLFPNFSISLADKNIDQSLMIFYKLENILMLKGSKPLTFTWRLLGHFSETNNVEIKPIPSDIRLDDLHNQYSEIIYPRQLTNKDIQVPIEWNINLEEIRKNHIIEKPPIRQLQINEGRLSIGYNRPLQRTDSMNITNRKLQIKDLTQDDIDLPSSSTRLRTNNVKLDLSIIQVLVSFNDKTITIKALIDTGASLSHIKSKLIENNISKAEKKRYYTFDKQIHELIYKANIDSLMVIDTHNELHALEFETIYSDERSTFDMLIGQDILQKHYPLQINYETIQLQIKEQIIHINRAKECNLHTINVLTNDETQNNYNKISFNKIEKDAKNSTEVDIGYEFYSFEDIIIQPNTSTKIRTCISAKICTGYYGLIKEKKWLGI</sequence>
<dbReference type="Gene3D" id="2.40.70.10">
    <property type="entry name" value="Acid Proteases"/>
    <property type="match status" value="1"/>
</dbReference>
<evidence type="ECO:0000313" key="3">
    <source>
        <dbReference type="Proteomes" id="UP000236161"/>
    </source>
</evidence>
<dbReference type="InterPro" id="IPR021109">
    <property type="entry name" value="Peptidase_aspartic_dom_sf"/>
</dbReference>
<evidence type="ECO:0008006" key="4">
    <source>
        <dbReference type="Google" id="ProtNLM"/>
    </source>
</evidence>
<dbReference type="PANTHER" id="PTHR47599:SF3">
    <property type="entry name" value="CELL-TO-CELL MOVEMENT PROTEIN"/>
    <property type="match status" value="1"/>
</dbReference>
<protein>
    <recommendedName>
        <fullName evidence="4">Retropepsins domain-containing protein</fullName>
    </recommendedName>
</protein>
<dbReference type="GO" id="GO:0006508">
    <property type="term" value="P:proteolysis"/>
    <property type="evidence" value="ECO:0007669"/>
    <property type="project" value="InterPro"/>
</dbReference>
<proteinExistence type="predicted"/>
<dbReference type="EMBL" id="KZ452023">
    <property type="protein sequence ID" value="PKA50575.1"/>
    <property type="molecule type" value="Genomic_DNA"/>
</dbReference>
<gene>
    <name evidence="2" type="ORF">AXF42_Ash013790</name>
</gene>
<dbReference type="AlphaFoldDB" id="A0A2I0A4U9"/>
<keyword evidence="1" id="KW-0175">Coiled coil</keyword>
<name>A0A2I0A4U9_9ASPA</name>
<dbReference type="OrthoDB" id="1544425at2759"/>
<dbReference type="Proteomes" id="UP000236161">
    <property type="component" value="Unassembled WGS sequence"/>
</dbReference>
<dbReference type="GO" id="GO:0004190">
    <property type="term" value="F:aspartic-type endopeptidase activity"/>
    <property type="evidence" value="ECO:0007669"/>
    <property type="project" value="InterPro"/>
</dbReference>
<evidence type="ECO:0000256" key="1">
    <source>
        <dbReference type="ARBA" id="ARBA00023054"/>
    </source>
</evidence>
<dbReference type="SUPFAM" id="SSF51283">
    <property type="entry name" value="dUTPase-like"/>
    <property type="match status" value="1"/>
</dbReference>
<evidence type="ECO:0000313" key="2">
    <source>
        <dbReference type="EMBL" id="PKA50575.1"/>
    </source>
</evidence>
<dbReference type="Pfam" id="PF01107">
    <property type="entry name" value="MP"/>
    <property type="match status" value="1"/>
</dbReference>
<dbReference type="InterPro" id="IPR036157">
    <property type="entry name" value="dUTPase-like_sf"/>
</dbReference>
<dbReference type="InterPro" id="IPR001969">
    <property type="entry name" value="Aspartic_peptidase_AS"/>
</dbReference>